<dbReference type="GO" id="GO:0016652">
    <property type="term" value="F:oxidoreductase activity, acting on NAD(P)H as acceptor"/>
    <property type="evidence" value="ECO:0007669"/>
    <property type="project" value="UniProtKB-UniRule"/>
</dbReference>
<dbReference type="GO" id="GO:0009055">
    <property type="term" value="F:electron transfer activity"/>
    <property type="evidence" value="ECO:0007669"/>
    <property type="project" value="UniProtKB-UniRule"/>
</dbReference>
<comment type="function">
    <text evidence="6">Also exhibits azoreductase activity. Catalyzes the reductive cleavage of the azo bond in aromatic azo compounds to the corresponding amines.</text>
</comment>
<keyword evidence="2 6" id="KW-0288">FMN</keyword>
<reference evidence="8 9" key="1">
    <citation type="submission" date="2016-03" db="EMBL/GenBank/DDBJ databases">
        <title>Genome sequence of Nesiotobacter sp. nov., a moderately halophilic alphaproteobacterium isolated from the Yellow Sea, China.</title>
        <authorList>
            <person name="Zhang G."/>
            <person name="Zhang R."/>
        </authorList>
    </citation>
    <scope>NUCLEOTIDE SEQUENCE [LARGE SCALE GENOMIC DNA]</scope>
    <source>
        <strain evidence="8 9">WB1-6</strain>
    </source>
</reference>
<evidence type="ECO:0000256" key="2">
    <source>
        <dbReference type="ARBA" id="ARBA00022643"/>
    </source>
</evidence>
<comment type="catalytic activity">
    <reaction evidence="6">
        <text>2 a quinone + NADH + H(+) = 2 a 1,4-benzosemiquinone + NAD(+)</text>
        <dbReference type="Rhea" id="RHEA:65952"/>
        <dbReference type="ChEBI" id="CHEBI:15378"/>
        <dbReference type="ChEBI" id="CHEBI:57540"/>
        <dbReference type="ChEBI" id="CHEBI:57945"/>
        <dbReference type="ChEBI" id="CHEBI:132124"/>
        <dbReference type="ChEBI" id="CHEBI:134225"/>
    </reaction>
</comment>
<comment type="subunit">
    <text evidence="6">Homodimer.</text>
</comment>
<comment type="caution">
    <text evidence="8">The sequence shown here is derived from an EMBL/GenBank/DDBJ whole genome shotgun (WGS) entry which is preliminary data.</text>
</comment>
<comment type="cofactor">
    <cofactor evidence="6">
        <name>FMN</name>
        <dbReference type="ChEBI" id="CHEBI:58210"/>
    </cofactor>
    <text evidence="6">Binds 1 FMN per subunit.</text>
</comment>
<keyword evidence="9" id="KW-1185">Reference proteome</keyword>
<comment type="similarity">
    <text evidence="6">Belongs to the azoreductase type 1 family.</text>
</comment>
<dbReference type="GO" id="GO:0010181">
    <property type="term" value="F:FMN binding"/>
    <property type="evidence" value="ECO:0007669"/>
    <property type="project" value="UniProtKB-UniRule"/>
</dbReference>
<evidence type="ECO:0000256" key="4">
    <source>
        <dbReference type="ARBA" id="ARBA00023027"/>
    </source>
</evidence>
<dbReference type="EMBL" id="LVVZ01000005">
    <property type="protein sequence ID" value="OKL45418.1"/>
    <property type="molecule type" value="Genomic_DNA"/>
</dbReference>
<evidence type="ECO:0000313" key="9">
    <source>
        <dbReference type="Proteomes" id="UP000185783"/>
    </source>
</evidence>
<dbReference type="EC" id="1.6.5.-" evidence="6"/>
<dbReference type="AlphaFoldDB" id="A0A1U7JL50"/>
<dbReference type="GO" id="GO:0016655">
    <property type="term" value="F:oxidoreductase activity, acting on NAD(P)H, quinone or similar compound as acceptor"/>
    <property type="evidence" value="ECO:0007669"/>
    <property type="project" value="InterPro"/>
</dbReference>
<keyword evidence="4 6" id="KW-0520">NAD</keyword>
<organism evidence="8 9">
    <name type="scientific">Pseudovibrio exalbescens</name>
    <dbReference type="NCBI Taxonomy" id="197461"/>
    <lineage>
        <taxon>Bacteria</taxon>
        <taxon>Pseudomonadati</taxon>
        <taxon>Pseudomonadota</taxon>
        <taxon>Alphaproteobacteria</taxon>
        <taxon>Hyphomicrobiales</taxon>
        <taxon>Stappiaceae</taxon>
        <taxon>Pseudovibrio</taxon>
    </lineage>
</organism>
<sequence>MSDTLNILSVVSSANTESSVTRKLSQKLIDTLTTKNGGASVVVRDLNNAIEFIDESWVGANYTAPEQRSEAQKARLALSDELVAELQAADVIVIGAPIYNFSVPATLKAWIDLVARAGVTFRYTENGPEGLLKGKKAYVVLTSGGVPLGSAVDYNSPYLKQFLAFVGITDVEFIAADGLMTKGEEAVAAAEQAIEAVA</sequence>
<protein>
    <recommendedName>
        <fullName evidence="6">FMN dependent NADH:quinone oxidoreductase</fullName>
        <ecNumber evidence="6">1.6.5.-</ecNumber>
    </recommendedName>
    <alternativeName>
        <fullName evidence="6">Azo-dye reductase</fullName>
    </alternativeName>
    <alternativeName>
        <fullName evidence="6">FMN-dependent NADH-azo compound oxidoreductase</fullName>
    </alternativeName>
    <alternativeName>
        <fullName evidence="6">FMN-dependent NADH-azoreductase</fullName>
        <ecNumber evidence="6">1.7.1.17</ecNumber>
    </alternativeName>
</protein>
<evidence type="ECO:0000256" key="3">
    <source>
        <dbReference type="ARBA" id="ARBA00023002"/>
    </source>
</evidence>
<dbReference type="InterPro" id="IPR029039">
    <property type="entry name" value="Flavoprotein-like_sf"/>
</dbReference>
<dbReference type="EC" id="1.7.1.17" evidence="6"/>
<evidence type="ECO:0000256" key="5">
    <source>
        <dbReference type="ARBA" id="ARBA00048542"/>
    </source>
</evidence>
<feature type="binding site" evidence="6">
    <location>
        <begin position="142"/>
        <end position="145"/>
    </location>
    <ligand>
        <name>FMN</name>
        <dbReference type="ChEBI" id="CHEBI:58210"/>
    </ligand>
</feature>
<dbReference type="STRING" id="197461.A3843_03605"/>
<evidence type="ECO:0000256" key="1">
    <source>
        <dbReference type="ARBA" id="ARBA00022630"/>
    </source>
</evidence>
<feature type="domain" description="Flavodoxin-like fold" evidence="7">
    <location>
        <begin position="6"/>
        <end position="196"/>
    </location>
</feature>
<comment type="caution">
    <text evidence="6">Lacks conserved residue(s) required for the propagation of feature annotation.</text>
</comment>
<dbReference type="RefSeq" id="WP_028480081.1">
    <property type="nucleotide sequence ID" value="NZ_LVVZ01000005.1"/>
</dbReference>
<comment type="function">
    <text evidence="6">Quinone reductase that provides resistance to thiol-specific stress caused by electrophilic quinones.</text>
</comment>
<name>A0A1U7JL50_9HYPH</name>
<dbReference type="InterPro" id="IPR023048">
    <property type="entry name" value="NADH:quinone_OxRdtase_FMN_depd"/>
</dbReference>
<dbReference type="Proteomes" id="UP000185783">
    <property type="component" value="Unassembled WGS sequence"/>
</dbReference>
<dbReference type="PANTHER" id="PTHR43741">
    <property type="entry name" value="FMN-DEPENDENT NADH-AZOREDUCTASE 1"/>
    <property type="match status" value="1"/>
</dbReference>
<dbReference type="InterPro" id="IPR050104">
    <property type="entry name" value="FMN-dep_NADH:Q_OxRdtase_AzoR1"/>
</dbReference>
<keyword evidence="1 6" id="KW-0285">Flavoprotein</keyword>
<dbReference type="Pfam" id="PF02525">
    <property type="entry name" value="Flavodoxin_2"/>
    <property type="match status" value="1"/>
</dbReference>
<gene>
    <name evidence="6" type="primary">azoR</name>
    <name evidence="8" type="ORF">A3843_03605</name>
</gene>
<dbReference type="InterPro" id="IPR003680">
    <property type="entry name" value="Flavodoxin_fold"/>
</dbReference>
<dbReference type="OrthoDB" id="9787136at2"/>
<keyword evidence="3 6" id="KW-0560">Oxidoreductase</keyword>
<comment type="catalytic activity">
    <reaction evidence="5">
        <text>N,N-dimethyl-1,4-phenylenediamine + anthranilate + 2 NAD(+) = 2-(4-dimethylaminophenyl)diazenylbenzoate + 2 NADH + 2 H(+)</text>
        <dbReference type="Rhea" id="RHEA:55872"/>
        <dbReference type="ChEBI" id="CHEBI:15378"/>
        <dbReference type="ChEBI" id="CHEBI:15783"/>
        <dbReference type="ChEBI" id="CHEBI:16567"/>
        <dbReference type="ChEBI" id="CHEBI:57540"/>
        <dbReference type="ChEBI" id="CHEBI:57945"/>
        <dbReference type="ChEBI" id="CHEBI:71579"/>
        <dbReference type="EC" id="1.7.1.17"/>
    </reaction>
    <physiologicalReaction direction="right-to-left" evidence="5">
        <dbReference type="Rhea" id="RHEA:55874"/>
    </physiologicalReaction>
</comment>
<feature type="binding site" evidence="6">
    <location>
        <position position="13"/>
    </location>
    <ligand>
        <name>FMN</name>
        <dbReference type="ChEBI" id="CHEBI:58210"/>
    </ligand>
</feature>
<evidence type="ECO:0000313" key="8">
    <source>
        <dbReference type="EMBL" id="OKL45418.1"/>
    </source>
</evidence>
<dbReference type="SUPFAM" id="SSF52218">
    <property type="entry name" value="Flavoproteins"/>
    <property type="match status" value="1"/>
</dbReference>
<dbReference type="HAMAP" id="MF_01216">
    <property type="entry name" value="Azoreductase_type1"/>
    <property type="match status" value="1"/>
</dbReference>
<evidence type="ECO:0000256" key="6">
    <source>
        <dbReference type="HAMAP-Rule" id="MF_01216"/>
    </source>
</evidence>
<dbReference type="PANTHER" id="PTHR43741:SF2">
    <property type="entry name" value="FMN-DEPENDENT NADH:QUINONE OXIDOREDUCTASE"/>
    <property type="match status" value="1"/>
</dbReference>
<dbReference type="Gene3D" id="3.40.50.360">
    <property type="match status" value="1"/>
</dbReference>
<accession>A0A1U7JL50</accession>
<evidence type="ECO:0000259" key="7">
    <source>
        <dbReference type="Pfam" id="PF02525"/>
    </source>
</evidence>
<proteinExistence type="inferred from homology"/>